<proteinExistence type="predicted"/>
<evidence type="ECO:0008006" key="4">
    <source>
        <dbReference type="Google" id="ProtNLM"/>
    </source>
</evidence>
<keyword evidence="1" id="KW-0472">Membrane</keyword>
<reference evidence="3" key="1">
    <citation type="submission" date="2016-10" db="EMBL/GenBank/DDBJ databases">
        <authorList>
            <person name="Varghese N."/>
            <person name="Submissions S."/>
        </authorList>
    </citation>
    <scope>NUCLEOTIDE SEQUENCE [LARGE SCALE GENOMIC DNA]</scope>
    <source>
        <strain evidence="3">DSM 23095</strain>
    </source>
</reference>
<keyword evidence="1" id="KW-1133">Transmembrane helix</keyword>
<dbReference type="EMBL" id="FNAC01000030">
    <property type="protein sequence ID" value="SDD44928.1"/>
    <property type="molecule type" value="Genomic_DNA"/>
</dbReference>
<dbReference type="STRING" id="686796.SAMN04488104_103041"/>
<evidence type="ECO:0000256" key="1">
    <source>
        <dbReference type="SAM" id="Phobius"/>
    </source>
</evidence>
<dbReference type="Proteomes" id="UP000199060">
    <property type="component" value="Unassembled WGS sequence"/>
</dbReference>
<dbReference type="AlphaFoldDB" id="A0A1G6UU80"/>
<keyword evidence="3" id="KW-1185">Reference proteome</keyword>
<protein>
    <recommendedName>
        <fullName evidence="4">YD repeat-containing protein</fullName>
    </recommendedName>
</protein>
<evidence type="ECO:0000313" key="2">
    <source>
        <dbReference type="EMBL" id="SDD44928.1"/>
    </source>
</evidence>
<name>A0A1G6UU80_9BACT</name>
<sequence>MHFITELNFDNHFFIKIKYPVLGIDRRLLKNFYLLKIKSCQMKKNYCFSIGFLALMIFHIVSSLGFAQSLPSDVSSQINKITPKSAQNSPNAASIQKYGDFNVNLFTGTPEISIPLFEIEAGPIKVPITLSYHASGIRYSDRASWAGLGWTVQVGGQVTRNIIGKPDESSFLTLSNNYSVDPFAYCDNIDYKQYTAEGNNDREPDLFSYSFPGGSGRFLLRQNGESPLLFPESAIKVVRNPNYFDITDTRGHQYRFGSNWDNSKNAKELLSSSTGSTNLSGVVTWYLQEIKAPNSDDYVSFTYQNVGTVYSTEIETNITLMDECNTSDAVLLPCQTYNPVTTLVQTYSSISQFGVEEIFFKTGKVVFVLGNDRTDLPGSSDVERLQRIEVYSKLNGNYTLEKSFVFMNNGNFKLASNNGDAKLKLDGLEVRDGSNTLIQKYNFTYQTTTFSWDQVTGSHRRDLFGFYNGKTSNTNLIPQETVQYHPVTSQPPTTISIGGANRTTDTTFYKQGLLKRITFPTGGYTEFEFEPHKYSDLGTTKYGSGLRIKKITKNDGQNNYFTLYKYGNNEDGLGHKNHDVRNFHFLTTQYKRDIVPNTPNQRQYRVRSWVSNSVVGAGFDDSPVVYTKVTEYANGTNANGKTIYEFDNNVYIGDGVYTVQFSNKTWRNKKSWERGKLTNISKYDSQNNLKELTEKTYTKFKGQSLLVGQAATQVILGEEVGNFFQYCTGGGYPFDGYRYMIANISQDVGVYLETSSKQTLYYGGESIEKRITREFHPTYLQLSQEESNTSPNPGFTRNVIRYNYDIINPSSSYSGKPEALKQLLLKNVLTPVEEYTVIREPSRHINVIAGKVTEFAIISGTNWYQPKDIYFLETASPIGTTSYATVQTSGSTNLSLDSRYKLRMTMNGYDSRGNLIQYSLANGMTNSFLYAYDGSYVIAEATNAAVGKIAYTSFETNEKGGWTYSGPESSVMLGEAKTGRKVYLLNNGSITKSNSGEYKLSFWVRKNSSATPSLTINGSSYSGTIDNIWRLVEISGSGNVTISGSNTLVDELRFYPKISQMITYTHKPLTGVSSQMDPKNQGLHYYYDPFGRLSTIKNDYGHILKHYEYSYIDP</sequence>
<gene>
    <name evidence="2" type="ORF">SAMN04488104_103041</name>
</gene>
<accession>A0A1G6UU80</accession>
<feature type="transmembrane region" description="Helical" evidence="1">
    <location>
        <begin position="46"/>
        <end position="67"/>
    </location>
</feature>
<keyword evidence="1" id="KW-0812">Transmembrane</keyword>
<evidence type="ECO:0000313" key="3">
    <source>
        <dbReference type="Proteomes" id="UP000199060"/>
    </source>
</evidence>
<organism evidence="2 3">
    <name type="scientific">Algoriphagus faecimaris</name>
    <dbReference type="NCBI Taxonomy" id="686796"/>
    <lineage>
        <taxon>Bacteria</taxon>
        <taxon>Pseudomonadati</taxon>
        <taxon>Bacteroidota</taxon>
        <taxon>Cytophagia</taxon>
        <taxon>Cytophagales</taxon>
        <taxon>Cyclobacteriaceae</taxon>
        <taxon>Algoriphagus</taxon>
    </lineage>
</organism>